<dbReference type="KEGG" id="gai:IMCC3135_18465"/>
<dbReference type="InterPro" id="IPR015421">
    <property type="entry name" value="PyrdxlP-dep_Trfase_major"/>
</dbReference>
<keyword evidence="5" id="KW-0804">Transcription</keyword>
<dbReference type="AlphaFoldDB" id="A0A2Z2NQT7"/>
<evidence type="ECO:0000256" key="4">
    <source>
        <dbReference type="ARBA" id="ARBA00023125"/>
    </source>
</evidence>
<evidence type="ECO:0000256" key="6">
    <source>
        <dbReference type="SAM" id="MobiDB-lite"/>
    </source>
</evidence>
<dbReference type="InterPro" id="IPR000524">
    <property type="entry name" value="Tscrpt_reg_HTH_GntR"/>
</dbReference>
<evidence type="ECO:0000256" key="1">
    <source>
        <dbReference type="ARBA" id="ARBA00005384"/>
    </source>
</evidence>
<evidence type="ECO:0000259" key="7">
    <source>
        <dbReference type="PROSITE" id="PS50949"/>
    </source>
</evidence>
<dbReference type="PROSITE" id="PS50949">
    <property type="entry name" value="HTH_GNTR"/>
    <property type="match status" value="1"/>
</dbReference>
<evidence type="ECO:0000256" key="2">
    <source>
        <dbReference type="ARBA" id="ARBA00022898"/>
    </source>
</evidence>
<feature type="region of interest" description="Disordered" evidence="6">
    <location>
        <begin position="85"/>
        <end position="105"/>
    </location>
</feature>
<keyword evidence="2" id="KW-0663">Pyridoxal phosphate</keyword>
<name>A0A2Z2NQT7_9GAMM</name>
<dbReference type="OrthoDB" id="9804020at2"/>
<keyword evidence="3" id="KW-0805">Transcription regulation</keyword>
<dbReference type="InterPro" id="IPR051446">
    <property type="entry name" value="HTH_trans_reg/aminotransferase"/>
</dbReference>
<comment type="similarity">
    <text evidence="1">In the C-terminal section; belongs to the class-I pyridoxal-phosphate-dependent aminotransferase family.</text>
</comment>
<dbReference type="CDD" id="cd07377">
    <property type="entry name" value="WHTH_GntR"/>
    <property type="match status" value="1"/>
</dbReference>
<proteinExistence type="inferred from homology"/>
<evidence type="ECO:0000256" key="5">
    <source>
        <dbReference type="ARBA" id="ARBA00023163"/>
    </source>
</evidence>
<sequence>MTQIIEWLPQLDEQRPFYLALADSIARDLSTGRLNSGDRLPSQRSLAEQLDMNFSTVARGYREAQSRGLIKTRVGSGTEVIGLADSQSARAQRRDLSDRSMNQAPETENPVLQMRMMQIWNDVGEELRALMRYQSSTGSTEDKAAALRWVARRGIEAKSDQVLVTPGTHAAMLAILRANTQPGDTVCCENITYPGIRGLCNLLQLKLRGLSDDKEGPSPTELSDWVAKENVRVFYTNPDVRNPTTQTISPRRRAELVDVCRQNRIVIIEDDAYGFLMNDAPSTLAMLAPELVYYVAGLSKCLGAGLRVAYLIVPPDTATSSIDTHLKSSNVMVSPLTTRLATRWIETGVSDEILHQIRSESIQRQLLARQILPAGSFDAHPEGFHCWVRAPREWTRHRIVDWMRGHALGAVVSDVFVMHGQAPEAFRLCLGGAASRHQTRSALTFLRDAYDTPPS</sequence>
<dbReference type="InterPro" id="IPR004839">
    <property type="entry name" value="Aminotransferase_I/II_large"/>
</dbReference>
<dbReference type="SUPFAM" id="SSF53383">
    <property type="entry name" value="PLP-dependent transferases"/>
    <property type="match status" value="1"/>
</dbReference>
<keyword evidence="4" id="KW-0238">DNA-binding</keyword>
<dbReference type="PANTHER" id="PTHR46577">
    <property type="entry name" value="HTH-TYPE TRANSCRIPTIONAL REGULATORY PROTEIN GABR"/>
    <property type="match status" value="1"/>
</dbReference>
<reference evidence="8 9" key="1">
    <citation type="submission" date="2016-12" db="EMBL/GenBank/DDBJ databases">
        <authorList>
            <person name="Song W.-J."/>
            <person name="Kurnit D.M."/>
        </authorList>
    </citation>
    <scope>NUCLEOTIDE SEQUENCE [LARGE SCALE GENOMIC DNA]</scope>
    <source>
        <strain evidence="8 9">IMCC3135</strain>
    </source>
</reference>
<dbReference type="GO" id="GO:0003700">
    <property type="term" value="F:DNA-binding transcription factor activity"/>
    <property type="evidence" value="ECO:0007669"/>
    <property type="project" value="InterPro"/>
</dbReference>
<evidence type="ECO:0000256" key="3">
    <source>
        <dbReference type="ARBA" id="ARBA00023015"/>
    </source>
</evidence>
<evidence type="ECO:0000313" key="8">
    <source>
        <dbReference type="EMBL" id="ASJ73772.1"/>
    </source>
</evidence>
<dbReference type="PANTHER" id="PTHR46577:SF1">
    <property type="entry name" value="HTH-TYPE TRANSCRIPTIONAL REGULATORY PROTEIN GABR"/>
    <property type="match status" value="1"/>
</dbReference>
<dbReference type="Pfam" id="PF00392">
    <property type="entry name" value="GntR"/>
    <property type="match status" value="1"/>
</dbReference>
<dbReference type="CDD" id="cd00609">
    <property type="entry name" value="AAT_like"/>
    <property type="match status" value="1"/>
</dbReference>
<dbReference type="EMBL" id="CP018632">
    <property type="protein sequence ID" value="ASJ73772.1"/>
    <property type="molecule type" value="Genomic_DNA"/>
</dbReference>
<dbReference type="RefSeq" id="WP_088918907.1">
    <property type="nucleotide sequence ID" value="NZ_CP018632.1"/>
</dbReference>
<evidence type="ECO:0000313" key="9">
    <source>
        <dbReference type="Proteomes" id="UP000250079"/>
    </source>
</evidence>
<gene>
    <name evidence="8" type="primary">tauR_1</name>
    <name evidence="8" type="ORF">IMCC3135_18465</name>
</gene>
<protein>
    <submittedName>
        <fullName evidence="8">HTH-type transcriptional regulator TauR</fullName>
    </submittedName>
</protein>
<dbReference type="InterPro" id="IPR015424">
    <property type="entry name" value="PyrdxlP-dep_Trfase"/>
</dbReference>
<dbReference type="SUPFAM" id="SSF46785">
    <property type="entry name" value="Winged helix' DNA-binding domain"/>
    <property type="match status" value="1"/>
</dbReference>
<dbReference type="GO" id="GO:0003677">
    <property type="term" value="F:DNA binding"/>
    <property type="evidence" value="ECO:0007669"/>
    <property type="project" value="UniProtKB-KW"/>
</dbReference>
<dbReference type="InterPro" id="IPR036390">
    <property type="entry name" value="WH_DNA-bd_sf"/>
</dbReference>
<accession>A0A2Z2NQT7</accession>
<dbReference type="GO" id="GO:0030170">
    <property type="term" value="F:pyridoxal phosphate binding"/>
    <property type="evidence" value="ECO:0007669"/>
    <property type="project" value="InterPro"/>
</dbReference>
<dbReference type="Gene3D" id="1.10.10.10">
    <property type="entry name" value="Winged helix-like DNA-binding domain superfamily/Winged helix DNA-binding domain"/>
    <property type="match status" value="1"/>
</dbReference>
<dbReference type="Pfam" id="PF00155">
    <property type="entry name" value="Aminotran_1_2"/>
    <property type="match status" value="1"/>
</dbReference>
<dbReference type="SMART" id="SM00345">
    <property type="entry name" value="HTH_GNTR"/>
    <property type="match status" value="1"/>
</dbReference>
<dbReference type="Proteomes" id="UP000250079">
    <property type="component" value="Chromosome"/>
</dbReference>
<keyword evidence="9" id="KW-1185">Reference proteome</keyword>
<organism evidence="8 9">
    <name type="scientific">Granulosicoccus antarcticus IMCC3135</name>
    <dbReference type="NCBI Taxonomy" id="1192854"/>
    <lineage>
        <taxon>Bacteria</taxon>
        <taxon>Pseudomonadati</taxon>
        <taxon>Pseudomonadota</taxon>
        <taxon>Gammaproteobacteria</taxon>
        <taxon>Chromatiales</taxon>
        <taxon>Granulosicoccaceae</taxon>
        <taxon>Granulosicoccus</taxon>
    </lineage>
</organism>
<dbReference type="InterPro" id="IPR036388">
    <property type="entry name" value="WH-like_DNA-bd_sf"/>
</dbReference>
<feature type="domain" description="HTH gntR-type" evidence="7">
    <location>
        <begin position="15"/>
        <end position="83"/>
    </location>
</feature>
<dbReference type="Gene3D" id="3.40.640.10">
    <property type="entry name" value="Type I PLP-dependent aspartate aminotransferase-like (Major domain)"/>
    <property type="match status" value="1"/>
</dbReference>